<dbReference type="InterPro" id="IPR036691">
    <property type="entry name" value="Endo/exonu/phosph_ase_sf"/>
</dbReference>
<gene>
    <name evidence="1" type="ORF">PHPALM_845</name>
</gene>
<evidence type="ECO:0000313" key="1">
    <source>
        <dbReference type="EMBL" id="POM81217.1"/>
    </source>
</evidence>
<comment type="caution">
    <text evidence="1">The sequence shown here is derived from an EMBL/GenBank/DDBJ whole genome shotgun (WGS) entry which is preliminary data.</text>
</comment>
<dbReference type="SUPFAM" id="SSF56219">
    <property type="entry name" value="DNase I-like"/>
    <property type="match status" value="1"/>
</dbReference>
<dbReference type="Proteomes" id="UP000237271">
    <property type="component" value="Unassembled WGS sequence"/>
</dbReference>
<dbReference type="OrthoDB" id="128742at2759"/>
<accession>A0A2P4YTU6</accession>
<organism evidence="1 2">
    <name type="scientific">Phytophthora palmivora</name>
    <dbReference type="NCBI Taxonomy" id="4796"/>
    <lineage>
        <taxon>Eukaryota</taxon>
        <taxon>Sar</taxon>
        <taxon>Stramenopiles</taxon>
        <taxon>Oomycota</taxon>
        <taxon>Peronosporomycetes</taxon>
        <taxon>Peronosporales</taxon>
        <taxon>Peronosporaceae</taxon>
        <taxon>Phytophthora</taxon>
    </lineage>
</organism>
<sequence length="143" mass="16643">MGFKRETRVEWLKYWTSKPVQERPKVIMIQETHITSEAEAVELEREWQRLWGQKHDQRLTYWSIGSTKSGGVAVLVAPEVASTIQPWQQHLWTNRQLGILAGDHAILNIYAPVDPPAARETFFKKMKQWKLGQHTKVIRGQAK</sequence>
<name>A0A2P4YTU6_9STRA</name>
<dbReference type="AlphaFoldDB" id="A0A2P4YTU6"/>
<protein>
    <submittedName>
        <fullName evidence="1">Uncharacterized protein</fullName>
    </submittedName>
</protein>
<evidence type="ECO:0000313" key="2">
    <source>
        <dbReference type="Proteomes" id="UP000237271"/>
    </source>
</evidence>
<dbReference type="Gene3D" id="3.60.10.10">
    <property type="entry name" value="Endonuclease/exonuclease/phosphatase"/>
    <property type="match status" value="1"/>
</dbReference>
<dbReference type="EMBL" id="NCKW01000135">
    <property type="protein sequence ID" value="POM81217.1"/>
    <property type="molecule type" value="Genomic_DNA"/>
</dbReference>
<proteinExistence type="predicted"/>
<reference evidence="1 2" key="1">
    <citation type="journal article" date="2017" name="Genome Biol. Evol.">
        <title>Phytophthora megakarya and P. palmivora, closely related causal agents of cacao black pod rot, underwent increases in genome sizes and gene numbers by different mechanisms.</title>
        <authorList>
            <person name="Ali S.S."/>
            <person name="Shao J."/>
            <person name="Lary D.J."/>
            <person name="Kronmiller B."/>
            <person name="Shen D."/>
            <person name="Strem M.D."/>
            <person name="Amoako-Attah I."/>
            <person name="Akrofi A.Y."/>
            <person name="Begoude B.A."/>
            <person name="Ten Hoopen G.M."/>
            <person name="Coulibaly K."/>
            <person name="Kebe B.I."/>
            <person name="Melnick R.L."/>
            <person name="Guiltinan M.J."/>
            <person name="Tyler B.M."/>
            <person name="Meinhardt L.W."/>
            <person name="Bailey B.A."/>
        </authorList>
    </citation>
    <scope>NUCLEOTIDE SEQUENCE [LARGE SCALE GENOMIC DNA]</scope>
    <source>
        <strain evidence="2">sbr112.9</strain>
    </source>
</reference>
<keyword evidence="2" id="KW-1185">Reference proteome</keyword>